<feature type="transmembrane region" description="Helical" evidence="1">
    <location>
        <begin position="29"/>
        <end position="47"/>
    </location>
</feature>
<keyword evidence="1" id="KW-0472">Membrane</keyword>
<dbReference type="GO" id="GO:0016020">
    <property type="term" value="C:membrane"/>
    <property type="evidence" value="ECO:0007669"/>
    <property type="project" value="InterPro"/>
</dbReference>
<comment type="caution">
    <text evidence="3">The sequence shown here is derived from an EMBL/GenBank/DDBJ whole genome shotgun (WGS) entry which is preliminary data.</text>
</comment>
<gene>
    <name evidence="3" type="ORF">EYD45_14670</name>
</gene>
<evidence type="ECO:0000313" key="3">
    <source>
        <dbReference type="EMBL" id="TBN00179.1"/>
    </source>
</evidence>
<sequence>MREKGLSKNYNFICKYYNCLRLFLIKKTIISFLGILVFLFGVISIIISCDVNNRNEVPRDFEIVQVGEFTDKLLLRWTESTDPENSIVTYDIFIKEDIEGTTYLLEKGGLIDSSFGSNGNYGGFSINKPSTRFIFSYPILNLEDGKNWKVKITATDQEGNRKEIVIKATTKVIVQIEPLEINYTIIKQPFPEFSRVGHTVIEFKNKLWMIGGRNGFNIYNDVWSSEDGITWVQITEQAPFGVRYAHGSFVHNNKLWVIGGLDFSNTSGGVLKDIWSSEDGISWENVSEKLPNYAGEHVVAFNDKIWLIAAKGFEYYEGILYESSDGISWAKNTSFGVNGYSYPEDLKVYDNKIWIANNIDANKTLTVLNPLINERKTYKLPQGYFNRSSQQINLIQDRLVVLFGYQNQTPLKDVWSSVDGIWVQEKSFDYGIYNHKSVSFNKKLFIFGGVTSSIYNRVFNENIIIIE</sequence>
<dbReference type="SUPFAM" id="SSF117281">
    <property type="entry name" value="Kelch motif"/>
    <property type="match status" value="2"/>
</dbReference>
<dbReference type="PROSITE" id="PS50268">
    <property type="entry name" value="CADHERIN_2"/>
    <property type="match status" value="1"/>
</dbReference>
<dbReference type="PANTHER" id="PTHR23244:SF471">
    <property type="entry name" value="GUANINE NUCLEOTIDE-BINDING PROTEIN SUBUNIT BETA 1-RELATED"/>
    <property type="match status" value="1"/>
</dbReference>
<evidence type="ECO:0000313" key="4">
    <source>
        <dbReference type="Proteomes" id="UP000291142"/>
    </source>
</evidence>
<reference evidence="3 4" key="1">
    <citation type="submission" date="2019-02" db="EMBL/GenBank/DDBJ databases">
        <title>Hyunsoonleella sp., isolated from marine sediment.</title>
        <authorList>
            <person name="Liu B.-T."/>
        </authorList>
    </citation>
    <scope>NUCLEOTIDE SEQUENCE [LARGE SCALE GENOMIC DNA]</scope>
    <source>
        <strain evidence="3 4">T58</strain>
    </source>
</reference>
<dbReference type="RefSeq" id="WP_130965314.1">
    <property type="nucleotide sequence ID" value="NZ_SIRT01000015.1"/>
</dbReference>
<dbReference type="PANTHER" id="PTHR23244">
    <property type="entry name" value="KELCH REPEAT DOMAIN"/>
    <property type="match status" value="1"/>
</dbReference>
<accession>A0A4Q9FA05</accession>
<evidence type="ECO:0000259" key="2">
    <source>
        <dbReference type="PROSITE" id="PS50268"/>
    </source>
</evidence>
<dbReference type="OrthoDB" id="211220at2"/>
<dbReference type="EMBL" id="SIRT01000015">
    <property type="protein sequence ID" value="TBN00179.1"/>
    <property type="molecule type" value="Genomic_DNA"/>
</dbReference>
<organism evidence="3 4">
    <name type="scientific">Hyunsoonleella flava</name>
    <dbReference type="NCBI Taxonomy" id="2527939"/>
    <lineage>
        <taxon>Bacteria</taxon>
        <taxon>Pseudomonadati</taxon>
        <taxon>Bacteroidota</taxon>
        <taxon>Flavobacteriia</taxon>
        <taxon>Flavobacteriales</taxon>
        <taxon>Flavobacteriaceae</taxon>
    </lineage>
</organism>
<feature type="domain" description="Cadherin" evidence="2">
    <location>
        <begin position="80"/>
        <end position="193"/>
    </location>
</feature>
<dbReference type="InterPro" id="IPR002126">
    <property type="entry name" value="Cadherin-like_dom"/>
</dbReference>
<evidence type="ECO:0000256" key="1">
    <source>
        <dbReference type="SAM" id="Phobius"/>
    </source>
</evidence>
<protein>
    <recommendedName>
        <fullName evidence="2">Cadherin domain-containing protein</fullName>
    </recommendedName>
</protein>
<dbReference type="GO" id="GO:0007156">
    <property type="term" value="P:homophilic cell adhesion via plasma membrane adhesion molecules"/>
    <property type="evidence" value="ECO:0007669"/>
    <property type="project" value="InterPro"/>
</dbReference>
<dbReference type="Proteomes" id="UP000291142">
    <property type="component" value="Unassembled WGS sequence"/>
</dbReference>
<proteinExistence type="predicted"/>
<dbReference type="Gene3D" id="2.120.10.80">
    <property type="entry name" value="Kelch-type beta propeller"/>
    <property type="match status" value="2"/>
</dbReference>
<dbReference type="AlphaFoldDB" id="A0A4Q9FA05"/>
<name>A0A4Q9FA05_9FLAO</name>
<keyword evidence="1" id="KW-1133">Transmembrane helix</keyword>
<keyword evidence="4" id="KW-1185">Reference proteome</keyword>
<keyword evidence="1" id="KW-0812">Transmembrane</keyword>
<dbReference type="InterPro" id="IPR015915">
    <property type="entry name" value="Kelch-typ_b-propeller"/>
</dbReference>
<dbReference type="GO" id="GO:0005509">
    <property type="term" value="F:calcium ion binding"/>
    <property type="evidence" value="ECO:0007669"/>
    <property type="project" value="InterPro"/>
</dbReference>